<dbReference type="Proteomes" id="UP001157006">
    <property type="component" value="Chromosome 2"/>
</dbReference>
<dbReference type="EMBL" id="OX451737">
    <property type="protein sequence ID" value="CAI8598957.1"/>
    <property type="molecule type" value="Genomic_DNA"/>
</dbReference>
<proteinExistence type="predicted"/>
<sequence>MEGKGIHGGEKPEEEDKVVFGWKKGVRRMFVDFSFPRIIDNMIQGWKPTGWQGAASREFRSDLPSCVLFTTPPDSCGIVDCFGMIYSGFLAEFGPLQVVVFWTSL</sequence>
<accession>A0AAV0ZMI1</accession>
<evidence type="ECO:0000313" key="2">
    <source>
        <dbReference type="Proteomes" id="UP001157006"/>
    </source>
</evidence>
<organism evidence="1 2">
    <name type="scientific">Vicia faba</name>
    <name type="common">Broad bean</name>
    <name type="synonym">Faba vulgaris</name>
    <dbReference type="NCBI Taxonomy" id="3906"/>
    <lineage>
        <taxon>Eukaryota</taxon>
        <taxon>Viridiplantae</taxon>
        <taxon>Streptophyta</taxon>
        <taxon>Embryophyta</taxon>
        <taxon>Tracheophyta</taxon>
        <taxon>Spermatophyta</taxon>
        <taxon>Magnoliopsida</taxon>
        <taxon>eudicotyledons</taxon>
        <taxon>Gunneridae</taxon>
        <taxon>Pentapetalae</taxon>
        <taxon>rosids</taxon>
        <taxon>fabids</taxon>
        <taxon>Fabales</taxon>
        <taxon>Fabaceae</taxon>
        <taxon>Papilionoideae</taxon>
        <taxon>50 kb inversion clade</taxon>
        <taxon>NPAAA clade</taxon>
        <taxon>Hologalegina</taxon>
        <taxon>IRL clade</taxon>
        <taxon>Fabeae</taxon>
        <taxon>Vicia</taxon>
    </lineage>
</organism>
<dbReference type="AlphaFoldDB" id="A0AAV0ZMI1"/>
<keyword evidence="2" id="KW-1185">Reference proteome</keyword>
<name>A0AAV0ZMI1_VICFA</name>
<protein>
    <submittedName>
        <fullName evidence="1">Uncharacterized protein</fullName>
    </submittedName>
</protein>
<evidence type="ECO:0000313" key="1">
    <source>
        <dbReference type="EMBL" id="CAI8598957.1"/>
    </source>
</evidence>
<gene>
    <name evidence="1" type="ORF">VFH_II152920</name>
</gene>
<reference evidence="1 2" key="1">
    <citation type="submission" date="2023-01" db="EMBL/GenBank/DDBJ databases">
        <authorList>
            <person name="Kreplak J."/>
        </authorList>
    </citation>
    <scope>NUCLEOTIDE SEQUENCE [LARGE SCALE GENOMIC DNA]</scope>
</reference>